<evidence type="ECO:0000313" key="1">
    <source>
        <dbReference type="EMBL" id="KAJ9077450.1"/>
    </source>
</evidence>
<keyword evidence="2" id="KW-1185">Reference proteome</keyword>
<sequence>MEDYYSEEEEDINRRTSRSSSRRRPPSHHRQVYNEQYDDPRYLPQYSRHPNTSDLYREEPRLSRERPPRSHVTNNPYNSISEHQYRHPEDLSSHINPYSNVSYQDPYMQHDLRAPIDAVQPRSYPRHNNHYPSQGHHLPEHDPYGHIHHEQNYRRIREDIPQDQYWTPSKSRGSNPKAVSHPDPHYMFQDHAGLDSHPRQALHESLPTRNVRFNDRSREHHTSSHHQLHSRYYEEYDQDMITTSSKKNLVDPNQKILKFTSFPIFFIPSCRNPFSGYSQVEAPRAQDALNTVKNAPFVEFEDGEQLELELSKNCIIMHPGSRNIRLGLAGDPFPKEIPHVIARRTQKETKSLPDPHLFPEDKLDRAIFWGEKQILQRLQDSRRKPSQNAQSQVLEFNSSVSPTPLPDHNDPYKRDAFNPSDGPEILIGDKVDNIPESSSGYIIRYPLLQGKLNTRDYSSLFEVRADLEDLWSSLIQEKVGVSLSAFEGYSIGLVIPDQYCPVYVSLAIDIFLNTLGFHSIFLIQESVSATFGAGISSACVVNVGAQNTSISCVEEGYCLPHSRITMPYGGDDVTALLVQLLHRSQFPYHALDIRQQPGWNLAEKLKWQLANMNENELSIHLSQFYVPIPGQPTLKFDIKVYDEGFIAPMLYFNPTIMDLQLDKKLSTLEATASWAAGHILQISHPSKSSQNGYLKKPHLNIPTHPSAMVDNGPRAHLFGAEDDDLEDDLELASFAMELEEDYGPHLLFHPAIALDSAIFKSIQAAAGEDIAARRWYSCILITGGGAALIPGFADMLTNTLRSSAPIGTNIEVLTSVRDLDPRDLSWKGASVFAKLDSAPETFINFKEWELRGLNAVKEKLPFAWPKS</sequence>
<organism evidence="1 2">
    <name type="scientific">Entomophthora muscae</name>
    <dbReference type="NCBI Taxonomy" id="34485"/>
    <lineage>
        <taxon>Eukaryota</taxon>
        <taxon>Fungi</taxon>
        <taxon>Fungi incertae sedis</taxon>
        <taxon>Zoopagomycota</taxon>
        <taxon>Entomophthoromycotina</taxon>
        <taxon>Entomophthoromycetes</taxon>
        <taxon>Entomophthorales</taxon>
        <taxon>Entomophthoraceae</taxon>
        <taxon>Entomophthora</taxon>
    </lineage>
</organism>
<dbReference type="Proteomes" id="UP001165960">
    <property type="component" value="Unassembled WGS sequence"/>
</dbReference>
<reference evidence="1" key="1">
    <citation type="submission" date="2022-04" db="EMBL/GenBank/DDBJ databases">
        <title>Genome of the entomopathogenic fungus Entomophthora muscae.</title>
        <authorList>
            <person name="Elya C."/>
            <person name="Lovett B.R."/>
            <person name="Lee E."/>
            <person name="Macias A.M."/>
            <person name="Hajek A.E."/>
            <person name="De Bivort B.L."/>
            <person name="Kasson M.T."/>
            <person name="De Fine Licht H.H."/>
            <person name="Stajich J.E."/>
        </authorList>
    </citation>
    <scope>NUCLEOTIDE SEQUENCE</scope>
    <source>
        <strain evidence="1">Berkeley</strain>
    </source>
</reference>
<dbReference type="EMBL" id="QTSX02002198">
    <property type="protein sequence ID" value="KAJ9077450.1"/>
    <property type="molecule type" value="Genomic_DNA"/>
</dbReference>
<comment type="caution">
    <text evidence="1">The sequence shown here is derived from an EMBL/GenBank/DDBJ whole genome shotgun (WGS) entry which is preliminary data.</text>
</comment>
<protein>
    <submittedName>
        <fullName evidence="1">Actin-like protein arp8</fullName>
    </submittedName>
</protein>
<name>A0ACC2TSE7_9FUNG</name>
<proteinExistence type="predicted"/>
<evidence type="ECO:0000313" key="2">
    <source>
        <dbReference type="Proteomes" id="UP001165960"/>
    </source>
</evidence>
<accession>A0ACC2TSE7</accession>
<gene>
    <name evidence="1" type="primary">ARP8_1</name>
    <name evidence="1" type="ORF">DSO57_1016754</name>
</gene>